<dbReference type="InterPro" id="IPR002937">
    <property type="entry name" value="Amino_oxidase"/>
</dbReference>
<keyword evidence="5" id="KW-0285">Flavoprotein</keyword>
<evidence type="ECO:0000256" key="3">
    <source>
        <dbReference type="ARBA" id="ARBA00005995"/>
    </source>
</evidence>
<dbReference type="Proteomes" id="UP000492821">
    <property type="component" value="Unassembled WGS sequence"/>
</dbReference>
<evidence type="ECO:0000256" key="2">
    <source>
        <dbReference type="ARBA" id="ARBA00004496"/>
    </source>
</evidence>
<dbReference type="PANTHER" id="PTHR10742">
    <property type="entry name" value="FLAVIN MONOAMINE OXIDASE"/>
    <property type="match status" value="1"/>
</dbReference>
<organism evidence="10 11">
    <name type="scientific">Panagrellus redivivus</name>
    <name type="common">Microworm</name>
    <dbReference type="NCBI Taxonomy" id="6233"/>
    <lineage>
        <taxon>Eukaryota</taxon>
        <taxon>Metazoa</taxon>
        <taxon>Ecdysozoa</taxon>
        <taxon>Nematoda</taxon>
        <taxon>Chromadorea</taxon>
        <taxon>Rhabditida</taxon>
        <taxon>Tylenchina</taxon>
        <taxon>Panagrolaimomorpha</taxon>
        <taxon>Panagrolaimoidea</taxon>
        <taxon>Panagrolaimidae</taxon>
        <taxon>Panagrellus</taxon>
    </lineage>
</organism>
<evidence type="ECO:0000256" key="7">
    <source>
        <dbReference type="ARBA" id="ARBA00023002"/>
    </source>
</evidence>
<dbReference type="SUPFAM" id="SSF51905">
    <property type="entry name" value="FAD/NAD(P)-binding domain"/>
    <property type="match status" value="1"/>
</dbReference>
<name>A0A7E4ZVQ7_PANRE</name>
<evidence type="ECO:0000256" key="1">
    <source>
        <dbReference type="ARBA" id="ARBA00001974"/>
    </source>
</evidence>
<feature type="signal peptide" evidence="8">
    <location>
        <begin position="1"/>
        <end position="18"/>
    </location>
</feature>
<proteinExistence type="inferred from homology"/>
<dbReference type="Gene3D" id="3.50.50.60">
    <property type="entry name" value="FAD/NAD(P)-binding domain"/>
    <property type="match status" value="1"/>
</dbReference>
<evidence type="ECO:0000256" key="4">
    <source>
        <dbReference type="ARBA" id="ARBA00022490"/>
    </source>
</evidence>
<comment type="cofactor">
    <cofactor evidence="1">
        <name>FAD</name>
        <dbReference type="ChEBI" id="CHEBI:57692"/>
    </cofactor>
</comment>
<keyword evidence="4" id="KW-0963">Cytoplasm</keyword>
<dbReference type="AlphaFoldDB" id="A0A7E4ZVQ7"/>
<dbReference type="PANTHER" id="PTHR10742:SF405">
    <property type="entry name" value="PEROXISOMAL N(1)-ACETYL-SPERMINE_SPERMIDINE OXIDASE"/>
    <property type="match status" value="1"/>
</dbReference>
<sequence length="482" mass="54540">MTCVQLFLLLLFSSYAASEEPKVAIIGAGIAGLSTANRFLEKGFTNFEIFEALDRAGGRIWPVKYEDGYLQHGAQFINGDKNPLYRLAEKLGVLGDVVHDFEHIDQGKFLYGDCKVDEKDISAFRRFVAPLDLNYHEVAFANDARSYDETVKSMFDRDFNAFLKRQNATTGHRRNVFNALTQPYRSYFEFEYAAKWEDLSLRAITEWDDLDGQLVSYNTDKLGYKAIIDYLRDQIPRENLHFGHRVKNIDYSGAKTVITLENGTTFGGFDFVIVTASLGHLKKYARTLFTPTLPKKKLEAIDKIGLGTSAKVFFEFGEQFWSDDVIIPLPVAGCSGRKAVDAVQQEFTTFHTIPWASNILMAWIAGPGPEIVDVIDDDHLSATVTNLFRSVYQNQSIPAPTKIIRNRWTQNDLFAGSYSYVSYAQAQAKIKHADLSIPVSRNRRPRIQFAGEATHHRIFQTAVGAFLTGRREADRVFDNINL</sequence>
<reference evidence="10" key="1">
    <citation type="journal article" date="2013" name="Genetics">
        <title>The draft genome and transcriptome of Panagrellus redivivus are shaped by the harsh demands of a free-living lifestyle.</title>
        <authorList>
            <person name="Srinivasan J."/>
            <person name="Dillman A.R."/>
            <person name="Macchietto M.G."/>
            <person name="Heikkinen L."/>
            <person name="Lakso M."/>
            <person name="Fracchia K.M."/>
            <person name="Antoshechkin I."/>
            <person name="Mortazavi A."/>
            <person name="Wong G."/>
            <person name="Sternberg P.W."/>
        </authorList>
    </citation>
    <scope>NUCLEOTIDE SEQUENCE [LARGE SCALE GENOMIC DNA]</scope>
    <source>
        <strain evidence="10">MT8872</strain>
    </source>
</reference>
<dbReference type="InterPro" id="IPR050281">
    <property type="entry name" value="Flavin_monoamine_oxidase"/>
</dbReference>
<dbReference type="SUPFAM" id="SSF54373">
    <property type="entry name" value="FAD-linked reductases, C-terminal domain"/>
    <property type="match status" value="1"/>
</dbReference>
<keyword evidence="8" id="KW-0732">Signal</keyword>
<evidence type="ECO:0000256" key="6">
    <source>
        <dbReference type="ARBA" id="ARBA00022827"/>
    </source>
</evidence>
<comment type="similarity">
    <text evidence="3">Belongs to the flavin monoamine oxidase family.</text>
</comment>
<dbReference type="Gene3D" id="3.90.660.10">
    <property type="match status" value="1"/>
</dbReference>
<dbReference type="InterPro" id="IPR036188">
    <property type="entry name" value="FAD/NAD-bd_sf"/>
</dbReference>
<evidence type="ECO:0000313" key="11">
    <source>
        <dbReference type="WBParaSite" id="Pan_g20147.t1"/>
    </source>
</evidence>
<evidence type="ECO:0000259" key="9">
    <source>
        <dbReference type="Pfam" id="PF01593"/>
    </source>
</evidence>
<keyword evidence="6" id="KW-0274">FAD</keyword>
<protein>
    <submittedName>
        <fullName evidence="11">Amino_oxidase domain-containing protein</fullName>
    </submittedName>
</protein>
<dbReference type="Pfam" id="PF01593">
    <property type="entry name" value="Amino_oxidase"/>
    <property type="match status" value="1"/>
</dbReference>
<comment type="subcellular location">
    <subcellularLocation>
        <location evidence="2">Cytoplasm</location>
    </subcellularLocation>
</comment>
<evidence type="ECO:0000256" key="5">
    <source>
        <dbReference type="ARBA" id="ARBA00022630"/>
    </source>
</evidence>
<accession>A0A7E4ZVQ7</accession>
<evidence type="ECO:0000313" key="10">
    <source>
        <dbReference type="Proteomes" id="UP000492821"/>
    </source>
</evidence>
<keyword evidence="10" id="KW-1185">Reference proteome</keyword>
<dbReference type="GO" id="GO:0005737">
    <property type="term" value="C:cytoplasm"/>
    <property type="evidence" value="ECO:0007669"/>
    <property type="project" value="UniProtKB-SubCell"/>
</dbReference>
<dbReference type="WBParaSite" id="Pan_g20147.t1">
    <property type="protein sequence ID" value="Pan_g20147.t1"/>
    <property type="gene ID" value="Pan_g20147"/>
</dbReference>
<keyword evidence="7" id="KW-0560">Oxidoreductase</keyword>
<feature type="domain" description="Amine oxidase" evidence="9">
    <location>
        <begin position="30"/>
        <end position="476"/>
    </location>
</feature>
<dbReference type="GO" id="GO:0046592">
    <property type="term" value="F:polyamine oxidase activity"/>
    <property type="evidence" value="ECO:0007669"/>
    <property type="project" value="TreeGrafter"/>
</dbReference>
<feature type="chain" id="PRO_5029013745" evidence="8">
    <location>
        <begin position="19"/>
        <end position="482"/>
    </location>
</feature>
<evidence type="ECO:0000256" key="8">
    <source>
        <dbReference type="SAM" id="SignalP"/>
    </source>
</evidence>
<reference evidence="11" key="2">
    <citation type="submission" date="2020-10" db="UniProtKB">
        <authorList>
            <consortium name="WormBaseParasite"/>
        </authorList>
    </citation>
    <scope>IDENTIFICATION</scope>
</reference>